<dbReference type="Proteomes" id="UP000277094">
    <property type="component" value="Unassembled WGS sequence"/>
</dbReference>
<name>A0A3N0DPN7_9ACTN</name>
<dbReference type="EMBL" id="RJSG01000003">
    <property type="protein sequence ID" value="RNL77618.1"/>
    <property type="molecule type" value="Genomic_DNA"/>
</dbReference>
<dbReference type="AlphaFoldDB" id="A0A3N0DPN7"/>
<organism evidence="1 2">
    <name type="scientific">Nocardioides marmorisolisilvae</name>
    <dbReference type="NCBI Taxonomy" id="1542737"/>
    <lineage>
        <taxon>Bacteria</taxon>
        <taxon>Bacillati</taxon>
        <taxon>Actinomycetota</taxon>
        <taxon>Actinomycetes</taxon>
        <taxon>Propionibacteriales</taxon>
        <taxon>Nocardioidaceae</taxon>
        <taxon>Nocardioides</taxon>
    </lineage>
</organism>
<sequence length="62" mass="6457">MFEKTLVATPGEIAVREPRAAFELGFGTVAATITAPVAGTVFRLVIDGIRQVDGGDLVQVIA</sequence>
<gene>
    <name evidence="1" type="ORF">EFL95_16550</name>
</gene>
<evidence type="ECO:0000313" key="2">
    <source>
        <dbReference type="Proteomes" id="UP000277094"/>
    </source>
</evidence>
<comment type="caution">
    <text evidence="1">The sequence shown here is derived from an EMBL/GenBank/DDBJ whole genome shotgun (WGS) entry which is preliminary data.</text>
</comment>
<accession>A0A3N0DPN7</accession>
<dbReference type="InterPro" id="IPR016185">
    <property type="entry name" value="PreATP-grasp_dom_sf"/>
</dbReference>
<reference evidence="1 2" key="1">
    <citation type="submission" date="2018-11" db="EMBL/GenBank/DDBJ databases">
        <authorList>
            <person name="Li F."/>
        </authorList>
    </citation>
    <scope>NUCLEOTIDE SEQUENCE [LARGE SCALE GENOMIC DNA]</scope>
    <source>
        <strain evidence="1 2">KIS18-7</strain>
    </source>
</reference>
<dbReference type="RefSeq" id="WP_123235204.1">
    <property type="nucleotide sequence ID" value="NZ_RJSG01000003.1"/>
</dbReference>
<protein>
    <submittedName>
        <fullName evidence="1">Uncharacterized protein</fullName>
    </submittedName>
</protein>
<proteinExistence type="predicted"/>
<dbReference type="OrthoDB" id="4277356at2"/>
<dbReference type="SUPFAM" id="SSF52440">
    <property type="entry name" value="PreATP-grasp domain"/>
    <property type="match status" value="1"/>
</dbReference>
<keyword evidence="2" id="KW-1185">Reference proteome</keyword>
<evidence type="ECO:0000313" key="1">
    <source>
        <dbReference type="EMBL" id="RNL77618.1"/>
    </source>
</evidence>